<comment type="caution">
    <text evidence="2">The sequence shown here is derived from an EMBL/GenBank/DDBJ whole genome shotgun (WGS) entry which is preliminary data.</text>
</comment>
<dbReference type="AlphaFoldDB" id="A0A0F9NGV1"/>
<feature type="compositionally biased region" description="Gly residues" evidence="1">
    <location>
        <begin position="189"/>
        <end position="202"/>
    </location>
</feature>
<organism evidence="2">
    <name type="scientific">marine sediment metagenome</name>
    <dbReference type="NCBI Taxonomy" id="412755"/>
    <lineage>
        <taxon>unclassified sequences</taxon>
        <taxon>metagenomes</taxon>
        <taxon>ecological metagenomes</taxon>
    </lineage>
</organism>
<protein>
    <recommendedName>
        <fullName evidence="3">DUF4355 domain-containing protein</fullName>
    </recommendedName>
</protein>
<feature type="compositionally biased region" description="Polar residues" evidence="1">
    <location>
        <begin position="39"/>
        <end position="53"/>
    </location>
</feature>
<dbReference type="EMBL" id="LAZR01003398">
    <property type="protein sequence ID" value="KKN18755.1"/>
    <property type="molecule type" value="Genomic_DNA"/>
</dbReference>
<feature type="compositionally biased region" description="Polar residues" evidence="1">
    <location>
        <begin position="66"/>
        <end position="76"/>
    </location>
</feature>
<accession>A0A0F9NGV1</accession>
<feature type="region of interest" description="Disordered" evidence="1">
    <location>
        <begin position="188"/>
        <end position="217"/>
    </location>
</feature>
<proteinExistence type="predicted"/>
<evidence type="ECO:0000313" key="2">
    <source>
        <dbReference type="EMBL" id="KKN18755.1"/>
    </source>
</evidence>
<sequence length="231" mass="24444">MTVPGVTAKKGEPNPGGSGPSLQNPPGGAPPAGQPNPADTPTSFTEEQVNQRVQDALAEAGRTELSRQQLETNIEAHNQRVTDQDTRETEWQNQQDARRTEAARDNPEALNLIQEGRILREQRFAHTTEVRQFEAVKATQADRLANADRVEIRQIAIDKGVSPEILLSTSGGNVEQAKKLGDVLPKLSGGNGGGLPGPGGVPSGIKPDSAVTLGGEGSTIRSLIDRAKGVK</sequence>
<evidence type="ECO:0000256" key="1">
    <source>
        <dbReference type="SAM" id="MobiDB-lite"/>
    </source>
</evidence>
<reference evidence="2" key="1">
    <citation type="journal article" date="2015" name="Nature">
        <title>Complex archaea that bridge the gap between prokaryotes and eukaryotes.</title>
        <authorList>
            <person name="Spang A."/>
            <person name="Saw J.H."/>
            <person name="Jorgensen S.L."/>
            <person name="Zaremba-Niedzwiedzka K."/>
            <person name="Martijn J."/>
            <person name="Lind A.E."/>
            <person name="van Eijk R."/>
            <person name="Schleper C."/>
            <person name="Guy L."/>
            <person name="Ettema T.J."/>
        </authorList>
    </citation>
    <scope>NUCLEOTIDE SEQUENCE</scope>
</reference>
<name>A0A0F9NGV1_9ZZZZ</name>
<gene>
    <name evidence="2" type="ORF">LCGC14_0952590</name>
</gene>
<evidence type="ECO:0008006" key="3">
    <source>
        <dbReference type="Google" id="ProtNLM"/>
    </source>
</evidence>
<feature type="region of interest" description="Disordered" evidence="1">
    <location>
        <begin position="1"/>
        <end position="106"/>
    </location>
</feature>
<feature type="compositionally biased region" description="Basic and acidic residues" evidence="1">
    <location>
        <begin position="77"/>
        <end position="106"/>
    </location>
</feature>